<dbReference type="GO" id="GO:0015031">
    <property type="term" value="P:protein transport"/>
    <property type="evidence" value="ECO:0007669"/>
    <property type="project" value="UniProtKB-KW"/>
</dbReference>
<reference evidence="13 14" key="1">
    <citation type="submission" date="2020-07" db="EMBL/GenBank/DDBJ databases">
        <title>Genomic Encyclopedia of Type Strains, Phase IV (KMG-V): Genome sequencing to study the core and pangenomes of soil and plant-associated prokaryotes.</title>
        <authorList>
            <person name="Whitman W."/>
        </authorList>
    </citation>
    <scope>NUCLEOTIDE SEQUENCE [LARGE SCALE GENOMIC DNA]</scope>
    <source>
        <strain evidence="13 14">X4EP2</strain>
    </source>
</reference>
<evidence type="ECO:0000313" key="13">
    <source>
        <dbReference type="EMBL" id="NYF80673.1"/>
    </source>
</evidence>
<evidence type="ECO:0000256" key="4">
    <source>
        <dbReference type="ARBA" id="ARBA00022475"/>
    </source>
</evidence>
<keyword evidence="6 11" id="KW-0812">Transmembrane</keyword>
<dbReference type="InterPro" id="IPR006260">
    <property type="entry name" value="TonB/TolA_C"/>
</dbReference>
<keyword evidence="3" id="KW-0813">Transport</keyword>
<evidence type="ECO:0000313" key="14">
    <source>
        <dbReference type="Proteomes" id="UP000589520"/>
    </source>
</evidence>
<comment type="similarity">
    <text evidence="2">Belongs to the TonB family.</text>
</comment>
<evidence type="ECO:0000256" key="5">
    <source>
        <dbReference type="ARBA" id="ARBA00022519"/>
    </source>
</evidence>
<dbReference type="PANTHER" id="PTHR33446:SF2">
    <property type="entry name" value="PROTEIN TONB"/>
    <property type="match status" value="1"/>
</dbReference>
<dbReference type="GO" id="GO:0031992">
    <property type="term" value="F:energy transducer activity"/>
    <property type="evidence" value="ECO:0007669"/>
    <property type="project" value="TreeGrafter"/>
</dbReference>
<protein>
    <submittedName>
        <fullName evidence="13">Protein TonB</fullName>
    </submittedName>
</protein>
<keyword evidence="14" id="KW-1185">Reference proteome</keyword>
<feature type="transmembrane region" description="Helical" evidence="11">
    <location>
        <begin position="78"/>
        <end position="97"/>
    </location>
</feature>
<feature type="region of interest" description="Disordered" evidence="10">
    <location>
        <begin position="201"/>
        <end position="228"/>
    </location>
</feature>
<keyword evidence="9 11" id="KW-0472">Membrane</keyword>
<evidence type="ECO:0000256" key="3">
    <source>
        <dbReference type="ARBA" id="ARBA00022448"/>
    </source>
</evidence>
<evidence type="ECO:0000256" key="10">
    <source>
        <dbReference type="SAM" id="MobiDB-lite"/>
    </source>
</evidence>
<comment type="caution">
    <text evidence="13">The sequence shown here is derived from an EMBL/GenBank/DDBJ whole genome shotgun (WGS) entry which is preliminary data.</text>
</comment>
<dbReference type="Pfam" id="PF03544">
    <property type="entry name" value="TonB_C"/>
    <property type="match status" value="1"/>
</dbReference>
<dbReference type="InterPro" id="IPR051045">
    <property type="entry name" value="TonB-dependent_transducer"/>
</dbReference>
<dbReference type="AlphaFoldDB" id="A0A7Y9PKC3"/>
<dbReference type="InterPro" id="IPR037682">
    <property type="entry name" value="TonB_C"/>
</dbReference>
<evidence type="ECO:0000256" key="6">
    <source>
        <dbReference type="ARBA" id="ARBA00022692"/>
    </source>
</evidence>
<keyword evidence="4" id="KW-1003">Cell membrane</keyword>
<dbReference type="GO" id="GO:0098797">
    <property type="term" value="C:plasma membrane protein complex"/>
    <property type="evidence" value="ECO:0007669"/>
    <property type="project" value="TreeGrafter"/>
</dbReference>
<comment type="subcellular location">
    <subcellularLocation>
        <location evidence="1">Cell inner membrane</location>
        <topology evidence="1">Single-pass membrane protein</topology>
        <orientation evidence="1">Periplasmic side</orientation>
    </subcellularLocation>
</comment>
<name>A0A7Y9PKC3_9BACT</name>
<dbReference type="EMBL" id="JACCCW010000002">
    <property type="protein sequence ID" value="NYF80673.1"/>
    <property type="molecule type" value="Genomic_DNA"/>
</dbReference>
<feature type="domain" description="TonB C-terminal" evidence="12">
    <location>
        <begin position="233"/>
        <end position="322"/>
    </location>
</feature>
<evidence type="ECO:0000256" key="7">
    <source>
        <dbReference type="ARBA" id="ARBA00022927"/>
    </source>
</evidence>
<evidence type="ECO:0000259" key="12">
    <source>
        <dbReference type="PROSITE" id="PS52015"/>
    </source>
</evidence>
<feature type="compositionally biased region" description="Low complexity" evidence="10">
    <location>
        <begin position="137"/>
        <end position="148"/>
    </location>
</feature>
<dbReference type="PROSITE" id="PS52015">
    <property type="entry name" value="TONB_CTD"/>
    <property type="match status" value="1"/>
</dbReference>
<evidence type="ECO:0000256" key="8">
    <source>
        <dbReference type="ARBA" id="ARBA00022989"/>
    </source>
</evidence>
<organism evidence="13 14">
    <name type="scientific">Granulicella arctica</name>
    <dbReference type="NCBI Taxonomy" id="940613"/>
    <lineage>
        <taxon>Bacteria</taxon>
        <taxon>Pseudomonadati</taxon>
        <taxon>Acidobacteriota</taxon>
        <taxon>Terriglobia</taxon>
        <taxon>Terriglobales</taxon>
        <taxon>Acidobacteriaceae</taxon>
        <taxon>Granulicella</taxon>
    </lineage>
</organism>
<dbReference type="NCBIfam" id="TIGR01352">
    <property type="entry name" value="tonB_Cterm"/>
    <property type="match status" value="1"/>
</dbReference>
<gene>
    <name evidence="13" type="ORF">HDF17_002993</name>
</gene>
<dbReference type="SUPFAM" id="SSF74653">
    <property type="entry name" value="TolA/TonB C-terminal domain"/>
    <property type="match status" value="1"/>
</dbReference>
<dbReference type="Proteomes" id="UP000589520">
    <property type="component" value="Unassembled WGS sequence"/>
</dbReference>
<accession>A0A7Y9PKC3</accession>
<keyword evidence="7" id="KW-0653">Protein transport</keyword>
<keyword evidence="8 11" id="KW-1133">Transmembrane helix</keyword>
<evidence type="ECO:0000256" key="9">
    <source>
        <dbReference type="ARBA" id="ARBA00023136"/>
    </source>
</evidence>
<feature type="region of interest" description="Disordered" evidence="10">
    <location>
        <begin position="117"/>
        <end position="164"/>
    </location>
</feature>
<dbReference type="Gene3D" id="3.30.1150.10">
    <property type="match status" value="1"/>
</dbReference>
<sequence>MANTLITPEIDPSHEAPRLRPVEDAHMDEMVIEEQGVLASLWSNVRDVFFPAKLPPLVLESKPIPVIDRMATKQNPKATAASVVIYALLILLIAWILHSKVALMSKPKLTQVVELDAPPPKAPPKAVSMGGGGGQRGPTPVTKGTPPKFADQQIVPPKAPPLEEPKIKIQPTIEVQKDLKMASSIPQIGVANSPLIGMSMGNGRGTGLGSGDGPGLGPGSGGNTGGGPKRIGGGVSAPVLVYSVEPEFSEEARKAKVAGNVLVNLWVDTSGRPTHVRVIRGVGMGLDEKAREAVLQYKFKPALENGKPVLVELNVEVNFQIF</sequence>
<evidence type="ECO:0000256" key="2">
    <source>
        <dbReference type="ARBA" id="ARBA00006555"/>
    </source>
</evidence>
<evidence type="ECO:0000256" key="11">
    <source>
        <dbReference type="SAM" id="Phobius"/>
    </source>
</evidence>
<keyword evidence="5" id="KW-0997">Cell inner membrane</keyword>
<dbReference type="RefSeq" id="WP_179492220.1">
    <property type="nucleotide sequence ID" value="NZ_JACCCW010000002.1"/>
</dbReference>
<dbReference type="GO" id="GO:0055085">
    <property type="term" value="P:transmembrane transport"/>
    <property type="evidence" value="ECO:0007669"/>
    <property type="project" value="InterPro"/>
</dbReference>
<dbReference type="PANTHER" id="PTHR33446">
    <property type="entry name" value="PROTEIN TONB-RELATED"/>
    <property type="match status" value="1"/>
</dbReference>
<proteinExistence type="inferred from homology"/>
<evidence type="ECO:0000256" key="1">
    <source>
        <dbReference type="ARBA" id="ARBA00004383"/>
    </source>
</evidence>